<sequence>MRCDSRKKVFACSDMGSILLKFLEVVSENFEFSSVPRDFEEQEEKMVLGDQWRSKKKRREEKRRRRNKPSTIAMHTGTSDRHRHTCPQFKLEPPERGRKLLTLHSLSVLYVYCDRRKPELEARNQRSDFHMADRSIWIFFAHLQEDWTNHKASPDSSIAGFSPSSRCSGDKDGFLLPEFNELVRDFHLAATKTGFSPKKDELLEE</sequence>
<evidence type="ECO:0000256" key="1">
    <source>
        <dbReference type="SAM" id="MobiDB-lite"/>
    </source>
</evidence>
<gene>
    <name evidence="2" type="ORF">RHSIM_Rhsim10G0120600</name>
</gene>
<dbReference type="EMBL" id="WJXA01000010">
    <property type="protein sequence ID" value="KAF7129282.1"/>
    <property type="molecule type" value="Genomic_DNA"/>
</dbReference>
<name>A0A834GDI2_RHOSS</name>
<feature type="region of interest" description="Disordered" evidence="1">
    <location>
        <begin position="50"/>
        <end position="88"/>
    </location>
</feature>
<dbReference type="Proteomes" id="UP000626092">
    <property type="component" value="Unassembled WGS sequence"/>
</dbReference>
<dbReference type="OrthoDB" id="10615957at2759"/>
<keyword evidence="3" id="KW-1185">Reference proteome</keyword>
<feature type="compositionally biased region" description="Basic residues" evidence="1">
    <location>
        <begin position="54"/>
        <end position="68"/>
    </location>
</feature>
<accession>A0A834GDI2</accession>
<evidence type="ECO:0000313" key="2">
    <source>
        <dbReference type="EMBL" id="KAF7129282.1"/>
    </source>
</evidence>
<reference evidence="2" key="1">
    <citation type="submission" date="2019-11" db="EMBL/GenBank/DDBJ databases">
        <authorList>
            <person name="Liu Y."/>
            <person name="Hou J."/>
            <person name="Li T.-Q."/>
            <person name="Guan C.-H."/>
            <person name="Wu X."/>
            <person name="Wu H.-Z."/>
            <person name="Ling F."/>
            <person name="Zhang R."/>
            <person name="Shi X.-G."/>
            <person name="Ren J.-P."/>
            <person name="Chen E.-F."/>
            <person name="Sun J.-M."/>
        </authorList>
    </citation>
    <scope>NUCLEOTIDE SEQUENCE</scope>
    <source>
        <strain evidence="2">Adult_tree_wgs_1</strain>
        <tissue evidence="2">Leaves</tissue>
    </source>
</reference>
<organism evidence="2 3">
    <name type="scientific">Rhododendron simsii</name>
    <name type="common">Sims's rhododendron</name>
    <dbReference type="NCBI Taxonomy" id="118357"/>
    <lineage>
        <taxon>Eukaryota</taxon>
        <taxon>Viridiplantae</taxon>
        <taxon>Streptophyta</taxon>
        <taxon>Embryophyta</taxon>
        <taxon>Tracheophyta</taxon>
        <taxon>Spermatophyta</taxon>
        <taxon>Magnoliopsida</taxon>
        <taxon>eudicotyledons</taxon>
        <taxon>Gunneridae</taxon>
        <taxon>Pentapetalae</taxon>
        <taxon>asterids</taxon>
        <taxon>Ericales</taxon>
        <taxon>Ericaceae</taxon>
        <taxon>Ericoideae</taxon>
        <taxon>Rhodoreae</taxon>
        <taxon>Rhododendron</taxon>
    </lineage>
</organism>
<evidence type="ECO:0000313" key="3">
    <source>
        <dbReference type="Proteomes" id="UP000626092"/>
    </source>
</evidence>
<protein>
    <submittedName>
        <fullName evidence="2">Uncharacterized protein</fullName>
    </submittedName>
</protein>
<comment type="caution">
    <text evidence="2">The sequence shown here is derived from an EMBL/GenBank/DDBJ whole genome shotgun (WGS) entry which is preliminary data.</text>
</comment>
<dbReference type="AlphaFoldDB" id="A0A834GDI2"/>
<proteinExistence type="predicted"/>